<keyword evidence="1" id="KW-0732">Signal</keyword>
<keyword evidence="3" id="KW-1185">Reference proteome</keyword>
<comment type="caution">
    <text evidence="2">The sequence shown here is derived from an EMBL/GenBank/DDBJ whole genome shotgun (WGS) entry which is preliminary data.</text>
</comment>
<name>A0ABR3Q3N1_9TREE</name>
<proteinExistence type="predicted"/>
<organism evidence="2 3">
    <name type="scientific">Vanrija albida</name>
    <dbReference type="NCBI Taxonomy" id="181172"/>
    <lineage>
        <taxon>Eukaryota</taxon>
        <taxon>Fungi</taxon>
        <taxon>Dikarya</taxon>
        <taxon>Basidiomycota</taxon>
        <taxon>Agaricomycotina</taxon>
        <taxon>Tremellomycetes</taxon>
        <taxon>Trichosporonales</taxon>
        <taxon>Trichosporonaceae</taxon>
        <taxon>Vanrija</taxon>
    </lineage>
</organism>
<gene>
    <name evidence="2" type="ORF">Q8F55_003340</name>
</gene>
<evidence type="ECO:0000256" key="1">
    <source>
        <dbReference type="SAM" id="SignalP"/>
    </source>
</evidence>
<dbReference type="EMBL" id="JBBXJM010000003">
    <property type="protein sequence ID" value="KAL1409358.1"/>
    <property type="molecule type" value="Genomic_DNA"/>
</dbReference>
<dbReference type="GeneID" id="95984383"/>
<feature type="chain" id="PRO_5047129101" description="Extracellular membrane protein CFEM domain-containing protein" evidence="1">
    <location>
        <begin position="18"/>
        <end position="185"/>
    </location>
</feature>
<evidence type="ECO:0008006" key="4">
    <source>
        <dbReference type="Google" id="ProtNLM"/>
    </source>
</evidence>
<dbReference type="Proteomes" id="UP001565368">
    <property type="component" value="Unassembled WGS sequence"/>
</dbReference>
<protein>
    <recommendedName>
        <fullName evidence="4">Extracellular membrane protein CFEM domain-containing protein</fullName>
    </recommendedName>
</protein>
<dbReference type="RefSeq" id="XP_069209302.1">
    <property type="nucleotide sequence ID" value="XM_069351884.1"/>
</dbReference>
<accession>A0ABR3Q3N1</accession>
<evidence type="ECO:0000313" key="2">
    <source>
        <dbReference type="EMBL" id="KAL1409358.1"/>
    </source>
</evidence>
<evidence type="ECO:0000313" key="3">
    <source>
        <dbReference type="Proteomes" id="UP001565368"/>
    </source>
</evidence>
<sequence length="185" mass="17928">MLVKSLLALAVASVAAAQNASDYEAAINAIPASCDGPCATYKNIFENCPGNSNAQGCAQACNGTIALELISCINCTQIEGPPTGVTVTQIDLLNLAQQHLAQQCIDGGHPATFTGQVVTPSSVPLPPGVSSTVAPKPSTTANSTAASSAASAAASQSAKAGSSAGALLAPAAGVLAAVAGVLAVL</sequence>
<reference evidence="2 3" key="1">
    <citation type="submission" date="2023-08" db="EMBL/GenBank/DDBJ databases">
        <title>Annotated Genome Sequence of Vanrija albida AlHP1.</title>
        <authorList>
            <person name="Herzog R."/>
        </authorList>
    </citation>
    <scope>NUCLEOTIDE SEQUENCE [LARGE SCALE GENOMIC DNA]</scope>
    <source>
        <strain evidence="2 3">AlHP1</strain>
    </source>
</reference>
<feature type="signal peptide" evidence="1">
    <location>
        <begin position="1"/>
        <end position="17"/>
    </location>
</feature>